<name>A0A4Y2A500_ARAVE</name>
<evidence type="ECO:0000313" key="3">
    <source>
        <dbReference type="EMBL" id="GBL74617.1"/>
    </source>
</evidence>
<dbReference type="OrthoDB" id="8008816at2759"/>
<dbReference type="InterPro" id="IPR001257">
    <property type="entry name" value="Parvovirus_NS1_helicase"/>
</dbReference>
<feature type="compositionally biased region" description="Polar residues" evidence="1">
    <location>
        <begin position="409"/>
        <end position="420"/>
    </location>
</feature>
<evidence type="ECO:0000256" key="1">
    <source>
        <dbReference type="SAM" id="MobiDB-lite"/>
    </source>
</evidence>
<accession>A0A4Y2A500</accession>
<dbReference type="AlphaFoldDB" id="A0A4Y2A500"/>
<keyword evidence="4" id="KW-1185">Reference proteome</keyword>
<evidence type="ECO:0000259" key="2">
    <source>
        <dbReference type="Pfam" id="PF01057"/>
    </source>
</evidence>
<comment type="caution">
    <text evidence="3">The sequence shown here is derived from an EMBL/GenBank/DDBJ whole genome shotgun (WGS) entry which is preliminary data.</text>
</comment>
<dbReference type="InterPro" id="IPR027417">
    <property type="entry name" value="P-loop_NTPase"/>
</dbReference>
<gene>
    <name evidence="3" type="ORF">AVEN_235521_1</name>
</gene>
<proteinExistence type="predicted"/>
<protein>
    <recommendedName>
        <fullName evidence="2">Parvovirus non-structural protein 1 helicase domain-containing protein</fullName>
    </recommendedName>
</protein>
<feature type="region of interest" description="Disordered" evidence="1">
    <location>
        <begin position="409"/>
        <end position="434"/>
    </location>
</feature>
<dbReference type="Proteomes" id="UP000499080">
    <property type="component" value="Unassembled WGS sequence"/>
</dbReference>
<dbReference type="GO" id="GO:0019079">
    <property type="term" value="P:viral genome replication"/>
    <property type="evidence" value="ECO:0007669"/>
    <property type="project" value="InterPro"/>
</dbReference>
<feature type="compositionally biased region" description="Basic and acidic residues" evidence="1">
    <location>
        <begin position="490"/>
        <end position="508"/>
    </location>
</feature>
<feature type="region of interest" description="Disordered" evidence="1">
    <location>
        <begin position="470"/>
        <end position="508"/>
    </location>
</feature>
<dbReference type="Pfam" id="PF01057">
    <property type="entry name" value="Parvo_NS1"/>
    <property type="match status" value="1"/>
</dbReference>
<feature type="domain" description="Parvovirus non-structural protein 1 helicase" evidence="2">
    <location>
        <begin position="236"/>
        <end position="356"/>
    </location>
</feature>
<evidence type="ECO:0000313" key="4">
    <source>
        <dbReference type="Proteomes" id="UP000499080"/>
    </source>
</evidence>
<sequence length="508" mass="58068">MFSYRKIVFGIKHKYQLGDVLKIFKQQRCYSILISQHNAIDTDDCCDRLDEHYHGVVEFSNGEGKIGNFLMQLWPYCMYINDDHCSSPAEYLAYITLAPKRTVAQAILNSSKLLDYLQTASSMKLEVLRRKTERKISLIERNAKVIKLVDILLKSGYEGNCGLSQFKKNEEQFQKWLNEINETARSISQETIETALSVSQKIVLNSPILVLSNRFELQNGYLSPEESVRFVLDWCSYQKLNPKEFTRNLIRCLDKEGGNRNSIYLQGSGNSGKTYIIQSILDACIHVGQVMVESTAYPYVWEKCVDKRLIVLREPHFSTINFDQLDKILSGSGTLIFKHNDIVDYLPPTPVIILANEHDWTDDPQLSEKIKKRFLCCYMGLKSSPNMSEKKLHPRWLSLLNETFSCQNSSKADQMGSKTSFARPLKFNPDTNNGMKLTEERLNGGGEKASSHSLKTSGDCDLFTTQISTNTKQGSENTMQPNPKYRKRPMRDIGHDGGRNKMNRVDVI</sequence>
<reference evidence="3 4" key="1">
    <citation type="journal article" date="2019" name="Sci. Rep.">
        <title>Orb-weaving spider Araneus ventricosus genome elucidates the spidroin gene catalogue.</title>
        <authorList>
            <person name="Kono N."/>
            <person name="Nakamura H."/>
            <person name="Ohtoshi R."/>
            <person name="Moran D.A.P."/>
            <person name="Shinohara A."/>
            <person name="Yoshida Y."/>
            <person name="Fujiwara M."/>
            <person name="Mori M."/>
            <person name="Tomita M."/>
            <person name="Arakawa K."/>
        </authorList>
    </citation>
    <scope>NUCLEOTIDE SEQUENCE [LARGE SCALE GENOMIC DNA]</scope>
</reference>
<dbReference type="Gene3D" id="3.40.50.300">
    <property type="entry name" value="P-loop containing nucleotide triphosphate hydrolases"/>
    <property type="match status" value="1"/>
</dbReference>
<dbReference type="EMBL" id="BGPR01000005">
    <property type="protein sequence ID" value="GBL74617.1"/>
    <property type="molecule type" value="Genomic_DNA"/>
</dbReference>
<feature type="compositionally biased region" description="Polar residues" evidence="1">
    <location>
        <begin position="470"/>
        <end position="481"/>
    </location>
</feature>
<organism evidence="3 4">
    <name type="scientific">Araneus ventricosus</name>
    <name type="common">Orbweaver spider</name>
    <name type="synonym">Epeira ventricosa</name>
    <dbReference type="NCBI Taxonomy" id="182803"/>
    <lineage>
        <taxon>Eukaryota</taxon>
        <taxon>Metazoa</taxon>
        <taxon>Ecdysozoa</taxon>
        <taxon>Arthropoda</taxon>
        <taxon>Chelicerata</taxon>
        <taxon>Arachnida</taxon>
        <taxon>Araneae</taxon>
        <taxon>Araneomorphae</taxon>
        <taxon>Entelegynae</taxon>
        <taxon>Araneoidea</taxon>
        <taxon>Araneidae</taxon>
        <taxon>Araneus</taxon>
    </lineage>
</organism>
<dbReference type="SUPFAM" id="SSF52540">
    <property type="entry name" value="P-loop containing nucleoside triphosphate hydrolases"/>
    <property type="match status" value="1"/>
</dbReference>